<protein>
    <submittedName>
        <fullName evidence="2">C-type lectin domain-containing protein</fullName>
    </submittedName>
</protein>
<sequence>TEAPLNSLASPNFGFVSNDPQLYSKLTIAFTKVNCVCPKLTYQFQTDSTVFGDCIQGFNGQTPPDIAQLMCEMSDGILVSVTSQEKLDFIRTQVVKNVFGANPEFTIGLHRSPSNAKKWFWFGYNSTSFPLGDFKKWEDGKAPSPTASCGYATQFTIGLHRSPSNANKWFWFGYNSTSFPLGDFKKWEDGKAPSPTASCGYATREVSDNALAFAAGGCDYEDARPYLCQTKACDSSHFCDLETGVKAANAHLKFQAEMKQRSFRSSNKRVY</sequence>
<evidence type="ECO:0000313" key="1">
    <source>
        <dbReference type="Proteomes" id="UP000887579"/>
    </source>
</evidence>
<evidence type="ECO:0000313" key="2">
    <source>
        <dbReference type="WBParaSite" id="ES5_v2.g21133.t1"/>
    </source>
</evidence>
<dbReference type="WBParaSite" id="ES5_v2.g21133.t1">
    <property type="protein sequence ID" value="ES5_v2.g21133.t1"/>
    <property type="gene ID" value="ES5_v2.g21133"/>
</dbReference>
<dbReference type="Proteomes" id="UP000887579">
    <property type="component" value="Unplaced"/>
</dbReference>
<organism evidence="1 2">
    <name type="scientific">Panagrolaimus sp. ES5</name>
    <dbReference type="NCBI Taxonomy" id="591445"/>
    <lineage>
        <taxon>Eukaryota</taxon>
        <taxon>Metazoa</taxon>
        <taxon>Ecdysozoa</taxon>
        <taxon>Nematoda</taxon>
        <taxon>Chromadorea</taxon>
        <taxon>Rhabditida</taxon>
        <taxon>Tylenchina</taxon>
        <taxon>Panagrolaimomorpha</taxon>
        <taxon>Panagrolaimoidea</taxon>
        <taxon>Panagrolaimidae</taxon>
        <taxon>Panagrolaimus</taxon>
    </lineage>
</organism>
<reference evidence="2" key="1">
    <citation type="submission" date="2022-11" db="UniProtKB">
        <authorList>
            <consortium name="WormBaseParasite"/>
        </authorList>
    </citation>
    <scope>IDENTIFICATION</scope>
</reference>
<proteinExistence type="predicted"/>
<accession>A0AC34FUE3</accession>
<name>A0AC34FUE3_9BILA</name>